<protein>
    <submittedName>
        <fullName evidence="2">Uncharacterized protein</fullName>
    </submittedName>
</protein>
<gene>
    <name evidence="2" type="ORF">EJB05_00692</name>
</gene>
<feature type="compositionally biased region" description="Basic residues" evidence="1">
    <location>
        <begin position="96"/>
        <end position="106"/>
    </location>
</feature>
<comment type="caution">
    <text evidence="2">The sequence shown here is derived from an EMBL/GenBank/DDBJ whole genome shotgun (WGS) entry which is preliminary data.</text>
</comment>
<feature type="region of interest" description="Disordered" evidence="1">
    <location>
        <begin position="35"/>
        <end position="106"/>
    </location>
</feature>
<dbReference type="Gramene" id="TVU49384">
    <property type="protein sequence ID" value="TVU49384"/>
    <property type="gene ID" value="EJB05_00692"/>
</dbReference>
<evidence type="ECO:0000256" key="1">
    <source>
        <dbReference type="SAM" id="MobiDB-lite"/>
    </source>
</evidence>
<evidence type="ECO:0000313" key="2">
    <source>
        <dbReference type="EMBL" id="TVU49384.1"/>
    </source>
</evidence>
<proteinExistence type="predicted"/>
<evidence type="ECO:0000313" key="3">
    <source>
        <dbReference type="Proteomes" id="UP000324897"/>
    </source>
</evidence>
<organism evidence="2 3">
    <name type="scientific">Eragrostis curvula</name>
    <name type="common">weeping love grass</name>
    <dbReference type="NCBI Taxonomy" id="38414"/>
    <lineage>
        <taxon>Eukaryota</taxon>
        <taxon>Viridiplantae</taxon>
        <taxon>Streptophyta</taxon>
        <taxon>Embryophyta</taxon>
        <taxon>Tracheophyta</taxon>
        <taxon>Spermatophyta</taxon>
        <taxon>Magnoliopsida</taxon>
        <taxon>Liliopsida</taxon>
        <taxon>Poales</taxon>
        <taxon>Poaceae</taxon>
        <taxon>PACMAD clade</taxon>
        <taxon>Chloridoideae</taxon>
        <taxon>Eragrostideae</taxon>
        <taxon>Eragrostidinae</taxon>
        <taxon>Eragrostis</taxon>
    </lineage>
</organism>
<reference evidence="2 3" key="1">
    <citation type="journal article" date="2019" name="Sci. Rep.">
        <title>A high-quality genome of Eragrostis curvula grass provides insights into Poaceae evolution and supports new strategies to enhance forage quality.</title>
        <authorList>
            <person name="Carballo J."/>
            <person name="Santos B.A.C.M."/>
            <person name="Zappacosta D."/>
            <person name="Garbus I."/>
            <person name="Selva J.P."/>
            <person name="Gallo C.A."/>
            <person name="Diaz A."/>
            <person name="Albertini E."/>
            <person name="Caccamo M."/>
            <person name="Echenique V."/>
        </authorList>
    </citation>
    <scope>NUCLEOTIDE SEQUENCE [LARGE SCALE GENOMIC DNA]</scope>
    <source>
        <strain evidence="3">cv. Victoria</strain>
        <tissue evidence="2">Leaf</tissue>
    </source>
</reference>
<keyword evidence="3" id="KW-1185">Reference proteome</keyword>
<accession>A0A5J9WQ24</accession>
<name>A0A5J9WQ24_9POAL</name>
<feature type="non-terminal residue" evidence="2">
    <location>
        <position position="1"/>
    </location>
</feature>
<feature type="compositionally biased region" description="Low complexity" evidence="1">
    <location>
        <begin position="85"/>
        <end position="95"/>
    </location>
</feature>
<dbReference type="Proteomes" id="UP000324897">
    <property type="component" value="Chromosome 6"/>
</dbReference>
<sequence>MSFGFATASDVRILLGFRDRAADVGLAVQVEDRARESWSHSSPCSTAGILAEKGGDVVEQQQEEEGPEQQKKLATRRRRGRAGAEDAQQAAALSRRAARRGGRRRRRNPILRQGGIFFCGGGQWMQDRIQETVATKSNLECGIF</sequence>
<dbReference type="EMBL" id="RWGY01000002">
    <property type="protein sequence ID" value="TVU49384.1"/>
    <property type="molecule type" value="Genomic_DNA"/>
</dbReference>
<dbReference type="AlphaFoldDB" id="A0A5J9WQ24"/>